<organism evidence="8 9">
    <name type="scientific">Streptomyces filamentosus</name>
    <name type="common">Streptomyces roseosporus</name>
    <dbReference type="NCBI Taxonomy" id="67294"/>
    <lineage>
        <taxon>Bacteria</taxon>
        <taxon>Bacillati</taxon>
        <taxon>Actinomycetota</taxon>
        <taxon>Actinomycetes</taxon>
        <taxon>Kitasatosporales</taxon>
        <taxon>Streptomycetaceae</taxon>
        <taxon>Streptomyces</taxon>
    </lineage>
</organism>
<keyword evidence="5" id="KW-1133">Transmembrane helix</keyword>
<dbReference type="PANTHER" id="PTHR36108:SF13">
    <property type="entry name" value="COLOSSIN-B-RELATED"/>
    <property type="match status" value="1"/>
</dbReference>
<evidence type="ECO:0000259" key="7">
    <source>
        <dbReference type="Pfam" id="PF17802"/>
    </source>
</evidence>
<keyword evidence="5" id="KW-0472">Membrane</keyword>
<comment type="caution">
    <text evidence="8">The sequence shown here is derived from an EMBL/GenBank/DDBJ whole genome shotgun (WGS) entry which is preliminary data.</text>
</comment>
<evidence type="ECO:0000256" key="1">
    <source>
        <dbReference type="ARBA" id="ARBA00007257"/>
    </source>
</evidence>
<feature type="transmembrane region" description="Helical" evidence="5">
    <location>
        <begin position="319"/>
        <end position="338"/>
    </location>
</feature>
<feature type="signal peptide" evidence="6">
    <location>
        <begin position="1"/>
        <end position="26"/>
    </location>
</feature>
<proteinExistence type="inferred from homology"/>
<dbReference type="EMBL" id="BNBE01000003">
    <property type="protein sequence ID" value="GHG22205.1"/>
    <property type="molecule type" value="Genomic_DNA"/>
</dbReference>
<accession>A0A919BWN5</accession>
<dbReference type="PANTHER" id="PTHR36108">
    <property type="entry name" value="COLOSSIN-B-RELATED"/>
    <property type="match status" value="1"/>
</dbReference>
<dbReference type="InterPro" id="IPR013783">
    <property type="entry name" value="Ig-like_fold"/>
</dbReference>
<feature type="domain" description="SpaA-like prealbumin fold" evidence="7">
    <location>
        <begin position="49"/>
        <end position="121"/>
    </location>
</feature>
<dbReference type="InterPro" id="IPR041033">
    <property type="entry name" value="SpaA_PFL_dom_1"/>
</dbReference>
<reference evidence="8" key="1">
    <citation type="journal article" date="2014" name="Int. J. Syst. Evol. Microbiol.">
        <title>Complete genome sequence of Corynebacterium casei LMG S-19264T (=DSM 44701T), isolated from a smear-ripened cheese.</title>
        <authorList>
            <consortium name="US DOE Joint Genome Institute (JGI-PGF)"/>
            <person name="Walter F."/>
            <person name="Albersmeier A."/>
            <person name="Kalinowski J."/>
            <person name="Ruckert C."/>
        </authorList>
    </citation>
    <scope>NUCLEOTIDE SEQUENCE</scope>
    <source>
        <strain evidence="8">JCM 4122</strain>
    </source>
</reference>
<evidence type="ECO:0000256" key="4">
    <source>
        <dbReference type="SAM" id="MobiDB-lite"/>
    </source>
</evidence>
<gene>
    <name evidence="8" type="ORF">GCM10017667_67460</name>
</gene>
<evidence type="ECO:0000313" key="8">
    <source>
        <dbReference type="EMBL" id="GHG22205.1"/>
    </source>
</evidence>
<dbReference type="Proteomes" id="UP000632849">
    <property type="component" value="Unassembled WGS sequence"/>
</dbReference>
<keyword evidence="9" id="KW-1185">Reference proteome</keyword>
<feature type="region of interest" description="Disordered" evidence="4">
    <location>
        <begin position="27"/>
        <end position="56"/>
    </location>
</feature>
<reference evidence="8" key="2">
    <citation type="submission" date="2020-09" db="EMBL/GenBank/DDBJ databases">
        <authorList>
            <person name="Sun Q."/>
            <person name="Ohkuma M."/>
        </authorList>
    </citation>
    <scope>NUCLEOTIDE SEQUENCE</scope>
    <source>
        <strain evidence="8">JCM 4122</strain>
    </source>
</reference>
<feature type="compositionally biased region" description="Polar residues" evidence="4">
    <location>
        <begin position="246"/>
        <end position="260"/>
    </location>
</feature>
<dbReference type="SUPFAM" id="SSF49478">
    <property type="entry name" value="Cna protein B-type domain"/>
    <property type="match status" value="1"/>
</dbReference>
<dbReference type="GO" id="GO:0005975">
    <property type="term" value="P:carbohydrate metabolic process"/>
    <property type="evidence" value="ECO:0007669"/>
    <property type="project" value="UniProtKB-ARBA"/>
</dbReference>
<evidence type="ECO:0000256" key="2">
    <source>
        <dbReference type="ARBA" id="ARBA00022525"/>
    </source>
</evidence>
<dbReference type="Gene3D" id="2.60.40.10">
    <property type="entry name" value="Immunoglobulins"/>
    <property type="match status" value="2"/>
</dbReference>
<feature type="region of interest" description="Disordered" evidence="4">
    <location>
        <begin position="225"/>
        <end position="310"/>
    </location>
</feature>
<feature type="domain" description="SpaA-like prealbumin fold" evidence="7">
    <location>
        <begin position="140"/>
        <end position="227"/>
    </location>
</feature>
<keyword evidence="3 6" id="KW-0732">Signal</keyword>
<sequence>MKHHRILPTLALTTAAVLAAPAAAIAAPSPEPTPSATAARAETPNPEAGSVEITKKDPAGDVLSGAAFLLLDSAGQKAGSGKTDAQGKLTFPDLAPGVYRLKETASGSPFHEVVADQDVIVTPGAATRLTITDPFKAAKVLLQAKDSKTGKLLPGATVNIGTGDSTLLTLTTGAGGTASGELPVSSRKTQFWVKQTKAPAGYDLYKPSKTFTADPGAPVTVTVTNAKTATTPKPTPSDKPTHKPTGTPSIPTVKPSSNPTGAPKPKPTDSSTSGTGSSPIAATVAPAASSSTTSAAPIGDSTPATPTGSLAHTGADTTWWIAGGAGVLVAVGAVALVVTRRRGVAEPEPDDTSQTV</sequence>
<keyword evidence="5" id="KW-0812">Transmembrane</keyword>
<feature type="chain" id="PRO_5037504345" description="SpaA-like prealbumin fold domain-containing protein" evidence="6">
    <location>
        <begin position="27"/>
        <end position="356"/>
    </location>
</feature>
<evidence type="ECO:0000256" key="3">
    <source>
        <dbReference type="ARBA" id="ARBA00022729"/>
    </source>
</evidence>
<protein>
    <recommendedName>
        <fullName evidence="7">SpaA-like prealbumin fold domain-containing protein</fullName>
    </recommendedName>
</protein>
<evidence type="ECO:0000313" key="9">
    <source>
        <dbReference type="Proteomes" id="UP000632849"/>
    </source>
</evidence>
<evidence type="ECO:0000256" key="6">
    <source>
        <dbReference type="SAM" id="SignalP"/>
    </source>
</evidence>
<evidence type="ECO:0000256" key="5">
    <source>
        <dbReference type="SAM" id="Phobius"/>
    </source>
</evidence>
<dbReference type="Pfam" id="PF17802">
    <property type="entry name" value="SpaA"/>
    <property type="match status" value="2"/>
</dbReference>
<feature type="compositionally biased region" description="Low complexity" evidence="4">
    <location>
        <begin position="27"/>
        <end position="44"/>
    </location>
</feature>
<dbReference type="RefSeq" id="WP_190044118.1">
    <property type="nucleotide sequence ID" value="NZ_BNBE01000003.1"/>
</dbReference>
<comment type="similarity">
    <text evidence="1">Belongs to the serine-aspartate repeat-containing protein (SDr) family.</text>
</comment>
<feature type="compositionally biased region" description="Low complexity" evidence="4">
    <location>
        <begin position="270"/>
        <end position="297"/>
    </location>
</feature>
<keyword evidence="2" id="KW-0964">Secreted</keyword>
<dbReference type="AlphaFoldDB" id="A0A919BWN5"/>
<name>A0A919BWN5_STRFL</name>